<reference evidence="2 3" key="1">
    <citation type="submission" date="2016-07" db="EMBL/GenBank/DDBJ databases">
        <title>Pervasive Adenine N6-methylation of Active Genes in Fungi.</title>
        <authorList>
            <consortium name="DOE Joint Genome Institute"/>
            <person name="Mondo S.J."/>
            <person name="Dannebaum R.O."/>
            <person name="Kuo R.C."/>
            <person name="Labutti K."/>
            <person name="Haridas S."/>
            <person name="Kuo A."/>
            <person name="Salamov A."/>
            <person name="Ahrendt S.R."/>
            <person name="Lipzen A."/>
            <person name="Sullivan W."/>
            <person name="Andreopoulos W.B."/>
            <person name="Clum A."/>
            <person name="Lindquist E."/>
            <person name="Daum C."/>
            <person name="Ramamoorthy G.K."/>
            <person name="Gryganskyi A."/>
            <person name="Culley D."/>
            <person name="Magnuson J.K."/>
            <person name="James T.Y."/>
            <person name="O'Malley M.A."/>
            <person name="Stajich J.E."/>
            <person name="Spatafora J.W."/>
            <person name="Visel A."/>
            <person name="Grigoriev I.V."/>
        </authorList>
    </citation>
    <scope>NUCLEOTIDE SEQUENCE [LARGE SCALE GENOMIC DNA]</scope>
    <source>
        <strain evidence="2 3">CBS 115471</strain>
    </source>
</reference>
<evidence type="ECO:0000313" key="3">
    <source>
        <dbReference type="Proteomes" id="UP000193144"/>
    </source>
</evidence>
<evidence type="ECO:0000256" key="1">
    <source>
        <dbReference type="SAM" id="MobiDB-lite"/>
    </source>
</evidence>
<comment type="caution">
    <text evidence="2">The sequence shown here is derived from an EMBL/GenBank/DDBJ whole genome shotgun (WGS) entry which is preliminary data.</text>
</comment>
<dbReference type="EMBL" id="MCFA01000237">
    <property type="protein sequence ID" value="ORX97282.1"/>
    <property type="molecule type" value="Genomic_DNA"/>
</dbReference>
<dbReference type="Proteomes" id="UP000193144">
    <property type="component" value="Unassembled WGS sequence"/>
</dbReference>
<accession>A0A1Y1YGZ4</accession>
<name>A0A1Y1YGZ4_9PLEO</name>
<feature type="compositionally biased region" description="Low complexity" evidence="1">
    <location>
        <begin position="289"/>
        <end position="308"/>
    </location>
</feature>
<gene>
    <name evidence="2" type="ORF">BCR34DRAFT_607326</name>
</gene>
<organism evidence="2 3">
    <name type="scientific">Clohesyomyces aquaticus</name>
    <dbReference type="NCBI Taxonomy" id="1231657"/>
    <lineage>
        <taxon>Eukaryota</taxon>
        <taxon>Fungi</taxon>
        <taxon>Dikarya</taxon>
        <taxon>Ascomycota</taxon>
        <taxon>Pezizomycotina</taxon>
        <taxon>Dothideomycetes</taxon>
        <taxon>Pleosporomycetidae</taxon>
        <taxon>Pleosporales</taxon>
        <taxon>Lindgomycetaceae</taxon>
        <taxon>Clohesyomyces</taxon>
    </lineage>
</organism>
<feature type="compositionally biased region" description="Basic and acidic residues" evidence="1">
    <location>
        <begin position="142"/>
        <end position="151"/>
    </location>
</feature>
<dbReference type="AlphaFoldDB" id="A0A1Y1YGZ4"/>
<sequence>MPSVIMRTSHSPSTHHHIFDIHLALRLRGVTHLSENVLHIEDISVLDLPGVTRASENVLHIEDIGRLPSPVDSVVESENWDDIEWSEELDIREDGDEEEGRQEQNLFPQAPASSPVEYTSIPAGVPVDELPIPESDSEPDSEPDRPQHIEDISIGLSIPPVPTISPAPHLIPASRHPSSTPPTQPVLGPRADTPERDASLASLASSPDVQHIEDIAAQLGIPIPVPLNPAPANPSRHPPSQTPFHSLALRLPSCRTVSAPARPNKNRDRASYAHALAQTHISFLQRSVTSTNPSPSSTNNNLSKSTLLTPPPCPRLLELQRSNAALREQLVEAQVWNSALLDRLNGERYFGENVSSGPEAPGETRETRAQTHVQRRVRQQDDSYLQDLCYYILVAIAVVLLGAVQLREGE</sequence>
<proteinExistence type="predicted"/>
<feature type="region of interest" description="Disordered" evidence="1">
    <location>
        <begin position="94"/>
        <end position="202"/>
    </location>
</feature>
<keyword evidence="3" id="KW-1185">Reference proteome</keyword>
<feature type="region of interest" description="Disordered" evidence="1">
    <location>
        <begin position="287"/>
        <end position="309"/>
    </location>
</feature>
<protein>
    <submittedName>
        <fullName evidence="2">Uncharacterized protein</fullName>
    </submittedName>
</protein>
<evidence type="ECO:0000313" key="2">
    <source>
        <dbReference type="EMBL" id="ORX97282.1"/>
    </source>
</evidence>